<organism evidence="3 4">
    <name type="scientific">Meloidogyne floridensis</name>
    <dbReference type="NCBI Taxonomy" id="298350"/>
    <lineage>
        <taxon>Eukaryota</taxon>
        <taxon>Metazoa</taxon>
        <taxon>Ecdysozoa</taxon>
        <taxon>Nematoda</taxon>
        <taxon>Chromadorea</taxon>
        <taxon>Rhabditida</taxon>
        <taxon>Tylenchina</taxon>
        <taxon>Tylenchomorpha</taxon>
        <taxon>Tylenchoidea</taxon>
        <taxon>Meloidogynidae</taxon>
        <taxon>Meloidogyninae</taxon>
        <taxon>Meloidogyne</taxon>
    </lineage>
</organism>
<accession>A0A915P150</accession>
<feature type="compositionally biased region" description="Low complexity" evidence="1">
    <location>
        <begin position="385"/>
        <end position="396"/>
    </location>
</feature>
<keyword evidence="3" id="KW-1185">Reference proteome</keyword>
<feature type="compositionally biased region" description="Polar residues" evidence="1">
    <location>
        <begin position="365"/>
        <end position="374"/>
    </location>
</feature>
<feature type="compositionally biased region" description="Polar residues" evidence="1">
    <location>
        <begin position="131"/>
        <end position="143"/>
    </location>
</feature>
<sequence length="766" mass="85859">MNDCAGLQASLTNGDCISLPPSYERQQMPTNPAFWNPQQQQQQIAFNNNNGANIQRNSLLFDTPTTSQNGNFDIIQQQQQLPQFTPEGPSPNISSPYFNNLSQQQLKQFQDSQRKSVGGGTNIYQQQQQQEFQRPTSNFSSSGQPQFVDQQKIQQQISSPSVTSTADLLVPNGVGGNGGQQGNIQQGFPPHFQLPQNGMFDPSNNNNGGILDVNNPANFNMNGNCNSPMFRQSIQMNNNGQQSISSPLIGQQQHPQMIIPQQHQQQNPLLWQGMPPNMRMALPPNGQQQIVLNNGSEFEAPPFQMIPNNGGPNNLFGRSSFLFTSDFANKAAQCVKQRQVPDLAIWHAHTFADWHFSNPSTSKAFYGPQQSMNPINLPMRMNGKSPHPSSTPSTSRSNKRKASQSTVQEQQNSLCSPLQIPNNNNFVLPQQGSIINNNNPNIHNNMVLQQQQRFGSNNSKDVCDSSSNGADINNMFKRPDAISGDNSNNTPTNLQQQQQNYFCINSGNVQNIDGNIGRLDDENPLKKMEIMASKTLNEQPVNKMIKLGGGGDEEEGNANNFNKLNNNLQQQNCGDAAKQEKLRKLIEMESVLCQFSSFENNNNNNNMLPQPPPPNSLIQQQQIIQMQQQQNFISQQQNGLLNNNFPPPPQQQQFPPQMIDNIEMGGGGGQQQQQFNNRPPFFPNMMFVFYIFLIIVNFLPPQHFNPMVMPPMSTINNNIQQQQQQFINNRLPPSMIPQQQQQIFCTEAQLIQQQQQQKIETINSSN</sequence>
<evidence type="ECO:0000256" key="2">
    <source>
        <dbReference type="SAM" id="Phobius"/>
    </source>
</evidence>
<keyword evidence="2" id="KW-1133">Transmembrane helix</keyword>
<evidence type="ECO:0000313" key="3">
    <source>
        <dbReference type="Proteomes" id="UP000887560"/>
    </source>
</evidence>
<keyword evidence="2" id="KW-0472">Membrane</keyword>
<feature type="region of interest" description="Disordered" evidence="1">
    <location>
        <begin position="365"/>
        <end position="421"/>
    </location>
</feature>
<reference evidence="4" key="1">
    <citation type="submission" date="2022-11" db="UniProtKB">
        <authorList>
            <consortium name="WormBaseParasite"/>
        </authorList>
    </citation>
    <scope>IDENTIFICATION</scope>
</reference>
<feature type="region of interest" description="Disordered" evidence="1">
    <location>
        <begin position="126"/>
        <end position="145"/>
    </location>
</feature>
<feature type="compositionally biased region" description="Polar residues" evidence="1">
    <location>
        <begin position="403"/>
        <end position="421"/>
    </location>
</feature>
<name>A0A915P150_9BILA</name>
<feature type="transmembrane region" description="Helical" evidence="2">
    <location>
        <begin position="681"/>
        <end position="699"/>
    </location>
</feature>
<dbReference type="Proteomes" id="UP000887560">
    <property type="component" value="Unplaced"/>
</dbReference>
<protein>
    <submittedName>
        <fullName evidence="4">Uncharacterized protein</fullName>
    </submittedName>
</protein>
<proteinExistence type="predicted"/>
<keyword evidence="2" id="KW-0812">Transmembrane</keyword>
<evidence type="ECO:0000256" key="1">
    <source>
        <dbReference type="SAM" id="MobiDB-lite"/>
    </source>
</evidence>
<dbReference type="WBParaSite" id="scf7180000421908.g7882">
    <property type="protein sequence ID" value="scf7180000421908.g7882"/>
    <property type="gene ID" value="scf7180000421908.g7882"/>
</dbReference>
<dbReference type="AlphaFoldDB" id="A0A915P150"/>
<evidence type="ECO:0000313" key="4">
    <source>
        <dbReference type="WBParaSite" id="scf7180000421908.g7882"/>
    </source>
</evidence>